<sequence length="70" mass="7990">MSRLFIAFPFTHLYPKATCSSKRLSSSQILSSIVTLQNLSFPRNISKVVFSIKALCFKELCFYIPITLEL</sequence>
<dbReference type="EMBL" id="GGEC01080809">
    <property type="protein sequence ID" value="MBX61293.1"/>
    <property type="molecule type" value="Transcribed_RNA"/>
</dbReference>
<organism evidence="1">
    <name type="scientific">Rhizophora mucronata</name>
    <name type="common">Asiatic mangrove</name>
    <dbReference type="NCBI Taxonomy" id="61149"/>
    <lineage>
        <taxon>Eukaryota</taxon>
        <taxon>Viridiplantae</taxon>
        <taxon>Streptophyta</taxon>
        <taxon>Embryophyta</taxon>
        <taxon>Tracheophyta</taxon>
        <taxon>Spermatophyta</taxon>
        <taxon>Magnoliopsida</taxon>
        <taxon>eudicotyledons</taxon>
        <taxon>Gunneridae</taxon>
        <taxon>Pentapetalae</taxon>
        <taxon>rosids</taxon>
        <taxon>fabids</taxon>
        <taxon>Malpighiales</taxon>
        <taxon>Rhizophoraceae</taxon>
        <taxon>Rhizophora</taxon>
    </lineage>
</organism>
<accession>A0A2P2Q313</accession>
<reference evidence="1" key="1">
    <citation type="submission" date="2018-02" db="EMBL/GenBank/DDBJ databases">
        <title>Rhizophora mucronata_Transcriptome.</title>
        <authorList>
            <person name="Meera S.P."/>
            <person name="Sreeshan A."/>
            <person name="Augustine A."/>
        </authorList>
    </citation>
    <scope>NUCLEOTIDE SEQUENCE</scope>
    <source>
        <tissue evidence="1">Leaf</tissue>
    </source>
</reference>
<proteinExistence type="predicted"/>
<dbReference type="AlphaFoldDB" id="A0A2P2Q313"/>
<evidence type="ECO:0000313" key="1">
    <source>
        <dbReference type="EMBL" id="MBX61293.1"/>
    </source>
</evidence>
<protein>
    <submittedName>
        <fullName evidence="1">Uncharacterized protein</fullName>
    </submittedName>
</protein>
<name>A0A2P2Q313_RHIMU</name>